<evidence type="ECO:0000313" key="7">
    <source>
        <dbReference type="EMBL" id="KAK0417543.1"/>
    </source>
</evidence>
<feature type="transmembrane region" description="Helical" evidence="5">
    <location>
        <begin position="231"/>
        <end position="255"/>
    </location>
</feature>
<dbReference type="Pfam" id="PF10324">
    <property type="entry name" value="7TM_GPCR_Srw"/>
    <property type="match status" value="1"/>
</dbReference>
<sequence length="537" mass="61190">MTPVLTWISRIRQVLRGRVPGNRSVLMSVSNVFHFEGRGGAKGCTEPTRTTFLALLQGSPSRTTVSPSREEFSVVTKSTSLIPPEDFGDEHVYSNDLRLLRQTSFLSVPKEQNTLLSLHLLDLSPQSPRGTPWKLNLFFLFVKNAFFLYDSCPFRRHTVSTQCASAMAMCENDRALFNMSDPATLLFLDQLEQFSRSYTVIHRYFCALICLCGVALNLIHIVVLTRRQMRIYAVNSILAIMASCDVVTMISYLIYLIRFKFIENEQNVFGYNYYWLLFLLVHVVLSIALHTVSLYLSVVMAFIRVTALEKLDSKWVKSRSVGHIFFATGSVVAVLSIPTLLVHRIEKLDPSFFQWTNATALGAPPVSLYTIGLDPLATEHTCFVFKFNLWLTGICFKVIPCFLLFWFTAALMQKLYETSKKRRMLLGLCDEKRRRKKLAVDKTTYMLIILLTTFLATELPQGALALLNALYTNDVHTYIYLNLGELLDLLSLINCNTSFVLYVIASSRYRLTFRRIFLSSMPMNPSTTAFSILRQLA</sequence>
<name>A0AA39M1P5_9BILA</name>
<dbReference type="Gene3D" id="1.20.1070.10">
    <property type="entry name" value="Rhodopsin 7-helix transmembrane proteins"/>
    <property type="match status" value="1"/>
</dbReference>
<dbReference type="PROSITE" id="PS50262">
    <property type="entry name" value="G_PROTEIN_RECEP_F1_2"/>
    <property type="match status" value="1"/>
</dbReference>
<accession>A0AA39M1P5</accession>
<evidence type="ECO:0000256" key="4">
    <source>
        <dbReference type="ARBA" id="ARBA00023136"/>
    </source>
</evidence>
<evidence type="ECO:0000256" key="1">
    <source>
        <dbReference type="ARBA" id="ARBA00004370"/>
    </source>
</evidence>
<feature type="transmembrane region" description="Helical" evidence="5">
    <location>
        <begin position="443"/>
        <end position="466"/>
    </location>
</feature>
<evidence type="ECO:0000256" key="5">
    <source>
        <dbReference type="SAM" id="Phobius"/>
    </source>
</evidence>
<dbReference type="GO" id="GO:0005886">
    <property type="term" value="C:plasma membrane"/>
    <property type="evidence" value="ECO:0007669"/>
    <property type="project" value="TreeGrafter"/>
</dbReference>
<keyword evidence="3 5" id="KW-1133">Transmembrane helix</keyword>
<feature type="domain" description="G-protein coupled receptors family 1 profile" evidence="6">
    <location>
        <begin position="216"/>
        <end position="502"/>
    </location>
</feature>
<evidence type="ECO:0000259" key="6">
    <source>
        <dbReference type="PROSITE" id="PS50262"/>
    </source>
</evidence>
<dbReference type="PANTHER" id="PTHR46273:SF9">
    <property type="entry name" value="G-PROTEIN COUPLED RECEPTORS FAMILY 1 PROFILE DOMAIN-CONTAINING PROTEIN"/>
    <property type="match status" value="1"/>
</dbReference>
<comment type="caution">
    <text evidence="7">The sequence shown here is derived from an EMBL/GenBank/DDBJ whole genome shotgun (WGS) entry which is preliminary data.</text>
</comment>
<dbReference type="InterPro" id="IPR017452">
    <property type="entry name" value="GPCR_Rhodpsn_7TM"/>
</dbReference>
<proteinExistence type="predicted"/>
<reference evidence="7" key="1">
    <citation type="submission" date="2023-06" db="EMBL/GenBank/DDBJ databases">
        <title>Genomic analysis of the entomopathogenic nematode Steinernema hermaphroditum.</title>
        <authorList>
            <person name="Schwarz E.M."/>
            <person name="Heppert J.K."/>
            <person name="Baniya A."/>
            <person name="Schwartz H.T."/>
            <person name="Tan C.-H."/>
            <person name="Antoshechkin I."/>
            <person name="Sternberg P.W."/>
            <person name="Goodrich-Blair H."/>
            <person name="Dillman A.R."/>
        </authorList>
    </citation>
    <scope>NUCLEOTIDE SEQUENCE</scope>
    <source>
        <strain evidence="7">PS9179</strain>
        <tissue evidence="7">Whole animal</tissue>
    </source>
</reference>
<dbReference type="InterPro" id="IPR053219">
    <property type="entry name" value="GPCR_Dmsr-1"/>
</dbReference>
<protein>
    <recommendedName>
        <fullName evidence="6">G-protein coupled receptors family 1 profile domain-containing protein</fullName>
    </recommendedName>
</protein>
<keyword evidence="2 5" id="KW-0812">Transmembrane</keyword>
<evidence type="ECO:0000313" key="8">
    <source>
        <dbReference type="Proteomes" id="UP001175271"/>
    </source>
</evidence>
<dbReference type="GO" id="GO:0008528">
    <property type="term" value="F:G protein-coupled peptide receptor activity"/>
    <property type="evidence" value="ECO:0007669"/>
    <property type="project" value="InterPro"/>
</dbReference>
<feature type="transmembrane region" description="Helical" evidence="5">
    <location>
        <begin position="324"/>
        <end position="345"/>
    </location>
</feature>
<gene>
    <name evidence="7" type="ORF">QR680_013071</name>
</gene>
<feature type="transmembrane region" description="Helical" evidence="5">
    <location>
        <begin position="275"/>
        <end position="303"/>
    </location>
</feature>
<dbReference type="Proteomes" id="UP001175271">
    <property type="component" value="Unassembled WGS sequence"/>
</dbReference>
<evidence type="ECO:0000256" key="3">
    <source>
        <dbReference type="ARBA" id="ARBA00022989"/>
    </source>
</evidence>
<dbReference type="SUPFAM" id="SSF81321">
    <property type="entry name" value="Family A G protein-coupled receptor-like"/>
    <property type="match status" value="1"/>
</dbReference>
<comment type="subcellular location">
    <subcellularLocation>
        <location evidence="1">Membrane</location>
    </subcellularLocation>
</comment>
<keyword evidence="4 5" id="KW-0472">Membrane</keyword>
<dbReference type="AlphaFoldDB" id="A0AA39M1P5"/>
<dbReference type="PANTHER" id="PTHR46273">
    <property type="entry name" value="MYOSUPPRESSIN RECEPTOR 1, ISOFORM B-RELATED"/>
    <property type="match status" value="1"/>
</dbReference>
<organism evidence="7 8">
    <name type="scientific">Steinernema hermaphroditum</name>
    <dbReference type="NCBI Taxonomy" id="289476"/>
    <lineage>
        <taxon>Eukaryota</taxon>
        <taxon>Metazoa</taxon>
        <taxon>Ecdysozoa</taxon>
        <taxon>Nematoda</taxon>
        <taxon>Chromadorea</taxon>
        <taxon>Rhabditida</taxon>
        <taxon>Tylenchina</taxon>
        <taxon>Panagrolaimomorpha</taxon>
        <taxon>Strongyloidoidea</taxon>
        <taxon>Steinernematidae</taxon>
        <taxon>Steinernema</taxon>
    </lineage>
</organism>
<keyword evidence="8" id="KW-1185">Reference proteome</keyword>
<evidence type="ECO:0000256" key="2">
    <source>
        <dbReference type="ARBA" id="ARBA00022692"/>
    </source>
</evidence>
<feature type="transmembrane region" description="Helical" evidence="5">
    <location>
        <begin position="201"/>
        <end position="224"/>
    </location>
</feature>
<feature type="transmembrane region" description="Helical" evidence="5">
    <location>
        <begin position="486"/>
        <end position="505"/>
    </location>
</feature>
<feature type="transmembrane region" description="Helical" evidence="5">
    <location>
        <begin position="389"/>
        <end position="412"/>
    </location>
</feature>
<dbReference type="EMBL" id="JAUCMV010000002">
    <property type="protein sequence ID" value="KAK0417543.1"/>
    <property type="molecule type" value="Genomic_DNA"/>
</dbReference>
<dbReference type="CDD" id="cd14978">
    <property type="entry name" value="7tmA_FMRFamide_R-like"/>
    <property type="match status" value="1"/>
</dbReference>
<dbReference type="InterPro" id="IPR019427">
    <property type="entry name" value="7TM_GPCR_serpentine_rcpt_Srw"/>
</dbReference>